<keyword evidence="2" id="KW-0489">Methyltransferase</keyword>
<dbReference type="EMBL" id="VHIQ01000003">
    <property type="protein sequence ID" value="TPV33868.1"/>
    <property type="molecule type" value="Genomic_DNA"/>
</dbReference>
<feature type="domain" description="Methyltransferase FkbM" evidence="1">
    <location>
        <begin position="45"/>
        <end position="209"/>
    </location>
</feature>
<reference evidence="2 3" key="1">
    <citation type="submission" date="2019-06" db="EMBL/GenBank/DDBJ databases">
        <title>Flavobacteriaceae Paucihalobacterium erythroidium CWB-1, complete genome.</title>
        <authorList>
            <person name="Wu S."/>
        </authorList>
    </citation>
    <scope>NUCLEOTIDE SEQUENCE [LARGE SCALE GENOMIC DNA]</scope>
    <source>
        <strain evidence="2 3">CWB-1</strain>
    </source>
</reference>
<dbReference type="Proteomes" id="UP000317332">
    <property type="component" value="Unassembled WGS sequence"/>
</dbReference>
<dbReference type="SUPFAM" id="SSF53335">
    <property type="entry name" value="S-adenosyl-L-methionine-dependent methyltransferases"/>
    <property type="match status" value="1"/>
</dbReference>
<dbReference type="GO" id="GO:0032259">
    <property type="term" value="P:methylation"/>
    <property type="evidence" value="ECO:0007669"/>
    <property type="project" value="UniProtKB-KW"/>
</dbReference>
<dbReference type="OrthoDB" id="9812600at2"/>
<dbReference type="PANTHER" id="PTHR34203">
    <property type="entry name" value="METHYLTRANSFERASE, FKBM FAMILY PROTEIN"/>
    <property type="match status" value="1"/>
</dbReference>
<dbReference type="PANTHER" id="PTHR34203:SF15">
    <property type="entry name" value="SLL1173 PROTEIN"/>
    <property type="match status" value="1"/>
</dbReference>
<organism evidence="2 3">
    <name type="scientific">Paucihalobacter ruber</name>
    <dbReference type="NCBI Taxonomy" id="2567861"/>
    <lineage>
        <taxon>Bacteria</taxon>
        <taxon>Pseudomonadati</taxon>
        <taxon>Bacteroidota</taxon>
        <taxon>Flavobacteriia</taxon>
        <taxon>Flavobacteriales</taxon>
        <taxon>Flavobacteriaceae</taxon>
        <taxon>Paucihalobacter</taxon>
    </lineage>
</organism>
<dbReference type="InterPro" id="IPR029063">
    <property type="entry name" value="SAM-dependent_MTases_sf"/>
</dbReference>
<evidence type="ECO:0000259" key="1">
    <source>
        <dbReference type="Pfam" id="PF05050"/>
    </source>
</evidence>
<dbReference type="AlphaFoldDB" id="A0A506PK36"/>
<keyword evidence="2" id="KW-0808">Transferase</keyword>
<dbReference type="RefSeq" id="WP_140989734.1">
    <property type="nucleotide sequence ID" value="NZ_VHIQ01000003.1"/>
</dbReference>
<protein>
    <submittedName>
        <fullName evidence="2">FkbM family methyltransferase</fullName>
    </submittedName>
</protein>
<dbReference type="NCBIfam" id="TIGR01444">
    <property type="entry name" value="fkbM_fam"/>
    <property type="match status" value="1"/>
</dbReference>
<evidence type="ECO:0000313" key="2">
    <source>
        <dbReference type="EMBL" id="TPV33868.1"/>
    </source>
</evidence>
<gene>
    <name evidence="2" type="ORF">FJ651_06830</name>
</gene>
<comment type="caution">
    <text evidence="2">The sequence shown here is derived from an EMBL/GenBank/DDBJ whole genome shotgun (WGS) entry which is preliminary data.</text>
</comment>
<evidence type="ECO:0000313" key="3">
    <source>
        <dbReference type="Proteomes" id="UP000317332"/>
    </source>
</evidence>
<dbReference type="InterPro" id="IPR052514">
    <property type="entry name" value="SAM-dependent_MTase"/>
</dbReference>
<accession>A0A506PK36</accession>
<keyword evidence="3" id="KW-1185">Reference proteome</keyword>
<dbReference type="Pfam" id="PF05050">
    <property type="entry name" value="Methyltransf_21"/>
    <property type="match status" value="1"/>
</dbReference>
<dbReference type="InterPro" id="IPR006342">
    <property type="entry name" value="FkbM_mtfrase"/>
</dbReference>
<dbReference type="Gene3D" id="3.40.50.150">
    <property type="entry name" value="Vaccinia Virus protein VP39"/>
    <property type="match status" value="1"/>
</dbReference>
<name>A0A506PK36_9FLAO</name>
<sequence length="236" mass="27348">MRRSIRKLARNYGYDIIKFKKNQMGLYPFYDMAKFVKTKQPILFDIGANVGQTIKDFKEVFESSTIHAFEPSPDTFQILKNATSNFKNVYYWNVGVASQPGELMLNEYQLSNTNSFLESKTDNNAQLKKKTPVKIITIDQFCETHTIDKIDVLKIDTEGFELEVFKGTHNCFAAQKIGLLFFETTFNNHHDKAPRFTELCDFAIAQGFELVAFYPIVYRNNMAAYTNVLFKHMSYI</sequence>
<proteinExistence type="predicted"/>
<dbReference type="GO" id="GO:0008168">
    <property type="term" value="F:methyltransferase activity"/>
    <property type="evidence" value="ECO:0007669"/>
    <property type="project" value="UniProtKB-KW"/>
</dbReference>